<proteinExistence type="predicted"/>
<organism evidence="2 3">
    <name type="scientific">Patella caerulea</name>
    <name type="common">Rayed Mediterranean limpet</name>
    <dbReference type="NCBI Taxonomy" id="87958"/>
    <lineage>
        <taxon>Eukaryota</taxon>
        <taxon>Metazoa</taxon>
        <taxon>Spiralia</taxon>
        <taxon>Lophotrochozoa</taxon>
        <taxon>Mollusca</taxon>
        <taxon>Gastropoda</taxon>
        <taxon>Patellogastropoda</taxon>
        <taxon>Patelloidea</taxon>
        <taxon>Patellidae</taxon>
        <taxon>Patella</taxon>
    </lineage>
</organism>
<feature type="chain" id="PRO_5042908157" evidence="1">
    <location>
        <begin position="21"/>
        <end position="218"/>
    </location>
</feature>
<dbReference type="AlphaFoldDB" id="A0AAN8JKA7"/>
<gene>
    <name evidence="2" type="ORF">SNE40_015626</name>
</gene>
<feature type="signal peptide" evidence="1">
    <location>
        <begin position="1"/>
        <end position="20"/>
    </location>
</feature>
<comment type="caution">
    <text evidence="2">The sequence shown here is derived from an EMBL/GenBank/DDBJ whole genome shotgun (WGS) entry which is preliminary data.</text>
</comment>
<sequence length="218" mass="22473">MNNFIWICVVLFVAASLVESKPLKLRKRAKRSDYSGDGSYSSDGGDYDGGMDGGSSSEDWGGMGGTSSAYRGGYRGGYGGYSSERRNFGYIAPGGYRGYYPSYLGAGVAGGLYGGGVYNPTSYLNPGLTGYGYPSAAAGFPSTGFGYRSTGFGYPGNGYPSTGYGSTGLGYGAGLGYGSTGLGYSPNLYSSYGSYNPYGQTYPLYSSTGLGTFPNTVG</sequence>
<evidence type="ECO:0000256" key="1">
    <source>
        <dbReference type="SAM" id="SignalP"/>
    </source>
</evidence>
<evidence type="ECO:0000313" key="3">
    <source>
        <dbReference type="Proteomes" id="UP001347796"/>
    </source>
</evidence>
<keyword evidence="1" id="KW-0732">Signal</keyword>
<accession>A0AAN8JKA7</accession>
<keyword evidence="3" id="KW-1185">Reference proteome</keyword>
<dbReference type="Proteomes" id="UP001347796">
    <property type="component" value="Unassembled WGS sequence"/>
</dbReference>
<evidence type="ECO:0000313" key="2">
    <source>
        <dbReference type="EMBL" id="KAK6177543.1"/>
    </source>
</evidence>
<name>A0AAN8JKA7_PATCE</name>
<reference evidence="2 3" key="1">
    <citation type="submission" date="2024-01" db="EMBL/GenBank/DDBJ databases">
        <title>The genome of the rayed Mediterranean limpet Patella caerulea (Linnaeus, 1758).</title>
        <authorList>
            <person name="Anh-Thu Weber A."/>
            <person name="Halstead-Nussloch G."/>
        </authorList>
    </citation>
    <scope>NUCLEOTIDE SEQUENCE [LARGE SCALE GENOMIC DNA]</scope>
    <source>
        <strain evidence="2">AATW-2023a</strain>
        <tissue evidence="2">Whole specimen</tissue>
    </source>
</reference>
<dbReference type="EMBL" id="JAZGQO010000010">
    <property type="protein sequence ID" value="KAK6177543.1"/>
    <property type="molecule type" value="Genomic_DNA"/>
</dbReference>
<protein>
    <submittedName>
        <fullName evidence="2">Uncharacterized protein</fullName>
    </submittedName>
</protein>